<evidence type="ECO:0000313" key="2">
    <source>
        <dbReference type="Proteomes" id="UP001556367"/>
    </source>
</evidence>
<reference evidence="2" key="1">
    <citation type="submission" date="2024-06" db="EMBL/GenBank/DDBJ databases">
        <title>Multi-omics analyses provide insights into the biosynthesis of the anticancer antibiotic pleurotin in Hohenbuehelia grisea.</title>
        <authorList>
            <person name="Weaver J.A."/>
            <person name="Alberti F."/>
        </authorList>
    </citation>
    <scope>NUCLEOTIDE SEQUENCE [LARGE SCALE GENOMIC DNA]</scope>
    <source>
        <strain evidence="2">T-177</strain>
    </source>
</reference>
<dbReference type="EMBL" id="JASNQZ010000004">
    <property type="protein sequence ID" value="KAL0958225.1"/>
    <property type="molecule type" value="Genomic_DNA"/>
</dbReference>
<evidence type="ECO:0000313" key="1">
    <source>
        <dbReference type="EMBL" id="KAL0958225.1"/>
    </source>
</evidence>
<organism evidence="1 2">
    <name type="scientific">Hohenbuehelia grisea</name>
    <dbReference type="NCBI Taxonomy" id="104357"/>
    <lineage>
        <taxon>Eukaryota</taxon>
        <taxon>Fungi</taxon>
        <taxon>Dikarya</taxon>
        <taxon>Basidiomycota</taxon>
        <taxon>Agaricomycotina</taxon>
        <taxon>Agaricomycetes</taxon>
        <taxon>Agaricomycetidae</taxon>
        <taxon>Agaricales</taxon>
        <taxon>Pleurotineae</taxon>
        <taxon>Pleurotaceae</taxon>
        <taxon>Hohenbuehelia</taxon>
    </lineage>
</organism>
<comment type="caution">
    <text evidence="1">The sequence shown here is derived from an EMBL/GenBank/DDBJ whole genome shotgun (WGS) entry which is preliminary data.</text>
</comment>
<sequence length="137" mass="15194">MPSEIPEKGIGIAVRSQIQNSAIVGVTNAATAGGDHQKHTTLYAPLLRHFVIHHWSLSIAYLLSNAYQDVSVDRLISCLQFRQREGHGVEKLEVEQCKLFGEVDANALRDSVEGLTVEWVWEDLSSEDDDSDDDSDS</sequence>
<dbReference type="Proteomes" id="UP001556367">
    <property type="component" value="Unassembled WGS sequence"/>
</dbReference>
<keyword evidence="2" id="KW-1185">Reference proteome</keyword>
<gene>
    <name evidence="1" type="ORF">HGRIS_000383</name>
</gene>
<protein>
    <submittedName>
        <fullName evidence="1">Uncharacterized protein</fullName>
    </submittedName>
</protein>
<name>A0ABR3JSS2_9AGAR</name>
<accession>A0ABR3JSS2</accession>
<proteinExistence type="predicted"/>